<name>A0A7J6HTC2_CANSA</name>
<sequence length="343" mass="38916">MVGFIIGFGPLAGGDECGIFEDEYFTKCTVLRKQPIQETKLEGLGDNLNLDGFIPSDAAVLLMSDASWQNGVTGNATNGGFSPRVAYKSIIKLKLGDKDPIRRRIQNFKISKRMKLFPWKLERDILLFRERLQRIFGNDVSCSICGDLEDWVEHLLLQLVEWVLKPDFLKARNRNELEAFRRFGIFVYVLSSGLQESRPIMIGFDRLLWWFLIELGPWSMILPWHGILSQLLGDHVVFIDAANKGLCSAAGIVITNSEGMVVEAFSAHCQTLVLEINSRKASDWKLTTVFRHVLMGLDHLPESTITWIPRSRNEMAHRLSKLAFNFSLFGFLNVKELAPLVSN</sequence>
<feature type="domain" description="RNase H type-1" evidence="1">
    <location>
        <begin position="259"/>
        <end position="322"/>
    </location>
</feature>
<dbReference type="EMBL" id="JAATIQ010000025">
    <property type="protein sequence ID" value="KAF4398554.1"/>
    <property type="molecule type" value="Genomic_DNA"/>
</dbReference>
<dbReference type="Proteomes" id="UP000583929">
    <property type="component" value="Unassembled WGS sequence"/>
</dbReference>
<dbReference type="GO" id="GO:0003676">
    <property type="term" value="F:nucleic acid binding"/>
    <property type="evidence" value="ECO:0007669"/>
    <property type="project" value="InterPro"/>
</dbReference>
<evidence type="ECO:0000259" key="1">
    <source>
        <dbReference type="Pfam" id="PF13456"/>
    </source>
</evidence>
<dbReference type="AlphaFoldDB" id="A0A7J6HTC2"/>
<reference evidence="2 3" key="1">
    <citation type="journal article" date="2020" name="bioRxiv">
        <title>Sequence and annotation of 42 cannabis genomes reveals extensive copy number variation in cannabinoid synthesis and pathogen resistance genes.</title>
        <authorList>
            <person name="Mckernan K.J."/>
            <person name="Helbert Y."/>
            <person name="Kane L.T."/>
            <person name="Ebling H."/>
            <person name="Zhang L."/>
            <person name="Liu B."/>
            <person name="Eaton Z."/>
            <person name="Mclaughlin S."/>
            <person name="Kingan S."/>
            <person name="Baybayan P."/>
            <person name="Concepcion G."/>
            <person name="Jordan M."/>
            <person name="Riva A."/>
            <person name="Barbazuk W."/>
            <person name="Harkins T."/>
        </authorList>
    </citation>
    <scope>NUCLEOTIDE SEQUENCE [LARGE SCALE GENOMIC DNA]</scope>
    <source>
        <strain evidence="3">cv. Jamaican Lion 4</strain>
        <tissue evidence="2">Leaf</tissue>
    </source>
</reference>
<dbReference type="InterPro" id="IPR002156">
    <property type="entry name" value="RNaseH_domain"/>
</dbReference>
<comment type="caution">
    <text evidence="2">The sequence shown here is derived from an EMBL/GenBank/DDBJ whole genome shotgun (WGS) entry which is preliminary data.</text>
</comment>
<gene>
    <name evidence="2" type="ORF">G4B88_013643</name>
</gene>
<protein>
    <recommendedName>
        <fullName evidence="1">RNase H type-1 domain-containing protein</fullName>
    </recommendedName>
</protein>
<organism evidence="2 3">
    <name type="scientific">Cannabis sativa</name>
    <name type="common">Hemp</name>
    <name type="synonym">Marijuana</name>
    <dbReference type="NCBI Taxonomy" id="3483"/>
    <lineage>
        <taxon>Eukaryota</taxon>
        <taxon>Viridiplantae</taxon>
        <taxon>Streptophyta</taxon>
        <taxon>Embryophyta</taxon>
        <taxon>Tracheophyta</taxon>
        <taxon>Spermatophyta</taxon>
        <taxon>Magnoliopsida</taxon>
        <taxon>eudicotyledons</taxon>
        <taxon>Gunneridae</taxon>
        <taxon>Pentapetalae</taxon>
        <taxon>rosids</taxon>
        <taxon>fabids</taxon>
        <taxon>Rosales</taxon>
        <taxon>Cannabaceae</taxon>
        <taxon>Cannabis</taxon>
    </lineage>
</organism>
<accession>A0A7J6HTC2</accession>
<dbReference type="GO" id="GO:0004523">
    <property type="term" value="F:RNA-DNA hybrid ribonuclease activity"/>
    <property type="evidence" value="ECO:0007669"/>
    <property type="project" value="InterPro"/>
</dbReference>
<dbReference type="Pfam" id="PF13456">
    <property type="entry name" value="RVT_3"/>
    <property type="match status" value="1"/>
</dbReference>
<proteinExistence type="predicted"/>
<keyword evidence="3" id="KW-1185">Reference proteome</keyword>
<evidence type="ECO:0000313" key="3">
    <source>
        <dbReference type="Proteomes" id="UP000583929"/>
    </source>
</evidence>
<evidence type="ECO:0000313" key="2">
    <source>
        <dbReference type="EMBL" id="KAF4398554.1"/>
    </source>
</evidence>